<dbReference type="Proteomes" id="UP001153954">
    <property type="component" value="Unassembled WGS sequence"/>
</dbReference>
<dbReference type="GO" id="GO:0008270">
    <property type="term" value="F:zinc ion binding"/>
    <property type="evidence" value="ECO:0007669"/>
    <property type="project" value="InterPro"/>
</dbReference>
<dbReference type="SUPFAM" id="SSF53187">
    <property type="entry name" value="Zn-dependent exopeptidases"/>
    <property type="match status" value="1"/>
</dbReference>
<sequence length="330" mass="37945">MLDALLVEDEAPCVENVEIGSSTVTIFLKALKTYCGHTIRVYDNSTTRENRNLFEVIINGTKPKGKENESRPIILLEAGQDAGTEPVAFALYVIEQLVACADNKEMIRNVQWVILPSTNPDGLEYKRSKKEFWRKNMNYLENKTYGVDITRNFDESWNVCPVTQNLFLQTYQGTANSENETKFIIDVLKRYKKDINTYISLRRDGHGIFYPYAARNITFNSIEKVKKRASDVAAKVNHRAGGFQWFINESIYNVNEKAHCGHSVDYAVNKIGIPFSYEMRIFSESANKFISNFQSLPKGYEVSLRAGYFSGIREIYNSIINEMKQKNRRK</sequence>
<dbReference type="EMBL" id="CAKOGL010000008">
    <property type="protein sequence ID" value="CAH2089477.1"/>
    <property type="molecule type" value="Genomic_DNA"/>
</dbReference>
<dbReference type="GO" id="GO:0005615">
    <property type="term" value="C:extracellular space"/>
    <property type="evidence" value="ECO:0007669"/>
    <property type="project" value="TreeGrafter"/>
</dbReference>
<protein>
    <recommendedName>
        <fullName evidence="4">Peptidase M14 domain-containing protein</fullName>
    </recommendedName>
</protein>
<dbReference type="PROSITE" id="PS52035">
    <property type="entry name" value="PEPTIDASE_M14"/>
    <property type="match status" value="1"/>
</dbReference>
<dbReference type="Pfam" id="PF00246">
    <property type="entry name" value="Peptidase_M14"/>
    <property type="match status" value="1"/>
</dbReference>
<feature type="domain" description="Peptidase M14" evidence="4">
    <location>
        <begin position="17"/>
        <end position="330"/>
    </location>
</feature>
<dbReference type="InterPro" id="IPR000834">
    <property type="entry name" value="Peptidase_M14"/>
</dbReference>
<dbReference type="GO" id="GO:0004181">
    <property type="term" value="F:metallocarboxypeptidase activity"/>
    <property type="evidence" value="ECO:0007669"/>
    <property type="project" value="InterPro"/>
</dbReference>
<name>A0AAU9TUD8_EUPED</name>
<evidence type="ECO:0000256" key="2">
    <source>
        <dbReference type="ARBA" id="ARBA00005988"/>
    </source>
</evidence>
<dbReference type="GO" id="GO:0006508">
    <property type="term" value="P:proteolysis"/>
    <property type="evidence" value="ECO:0007669"/>
    <property type="project" value="InterPro"/>
</dbReference>
<proteinExistence type="inferred from homology"/>
<keyword evidence="6" id="KW-1185">Reference proteome</keyword>
<comment type="similarity">
    <text evidence="2 3">Belongs to the peptidase M14 family.</text>
</comment>
<evidence type="ECO:0000313" key="6">
    <source>
        <dbReference type="Proteomes" id="UP001153954"/>
    </source>
</evidence>
<gene>
    <name evidence="5" type="ORF">EEDITHA_LOCUS5527</name>
</gene>
<comment type="caution">
    <text evidence="5">The sequence shown here is derived from an EMBL/GenBank/DDBJ whole genome shotgun (WGS) entry which is preliminary data.</text>
</comment>
<dbReference type="SMART" id="SM00631">
    <property type="entry name" value="Zn_pept"/>
    <property type="match status" value="1"/>
</dbReference>
<dbReference type="PANTHER" id="PTHR11705">
    <property type="entry name" value="PROTEASE FAMILY M14 CARBOXYPEPTIDASE A,B"/>
    <property type="match status" value="1"/>
</dbReference>
<comment type="caution">
    <text evidence="3">Lacks conserved residue(s) required for the propagation of feature annotation.</text>
</comment>
<accession>A0AAU9TUD8</accession>
<evidence type="ECO:0000259" key="4">
    <source>
        <dbReference type="PROSITE" id="PS52035"/>
    </source>
</evidence>
<evidence type="ECO:0000256" key="1">
    <source>
        <dbReference type="ARBA" id="ARBA00001947"/>
    </source>
</evidence>
<evidence type="ECO:0000256" key="3">
    <source>
        <dbReference type="PROSITE-ProRule" id="PRU01379"/>
    </source>
</evidence>
<reference evidence="5" key="1">
    <citation type="submission" date="2022-03" db="EMBL/GenBank/DDBJ databases">
        <authorList>
            <person name="Tunstrom K."/>
        </authorList>
    </citation>
    <scope>NUCLEOTIDE SEQUENCE</scope>
</reference>
<comment type="cofactor">
    <cofactor evidence="1">
        <name>Zn(2+)</name>
        <dbReference type="ChEBI" id="CHEBI:29105"/>
    </cofactor>
</comment>
<dbReference type="Gene3D" id="3.40.630.10">
    <property type="entry name" value="Zn peptidases"/>
    <property type="match status" value="1"/>
</dbReference>
<dbReference type="PANTHER" id="PTHR11705:SF139">
    <property type="entry name" value="PEPTIDASE M14 CARBOXYPEPTIDASE A DOMAIN-CONTAINING PROTEIN"/>
    <property type="match status" value="1"/>
</dbReference>
<organism evidence="5 6">
    <name type="scientific">Euphydryas editha</name>
    <name type="common">Edith's checkerspot</name>
    <dbReference type="NCBI Taxonomy" id="104508"/>
    <lineage>
        <taxon>Eukaryota</taxon>
        <taxon>Metazoa</taxon>
        <taxon>Ecdysozoa</taxon>
        <taxon>Arthropoda</taxon>
        <taxon>Hexapoda</taxon>
        <taxon>Insecta</taxon>
        <taxon>Pterygota</taxon>
        <taxon>Neoptera</taxon>
        <taxon>Endopterygota</taxon>
        <taxon>Lepidoptera</taxon>
        <taxon>Glossata</taxon>
        <taxon>Ditrysia</taxon>
        <taxon>Papilionoidea</taxon>
        <taxon>Nymphalidae</taxon>
        <taxon>Nymphalinae</taxon>
        <taxon>Euphydryas</taxon>
    </lineage>
</organism>
<evidence type="ECO:0000313" key="5">
    <source>
        <dbReference type="EMBL" id="CAH2089477.1"/>
    </source>
</evidence>
<dbReference type="AlphaFoldDB" id="A0AAU9TUD8"/>